<protein>
    <recommendedName>
        <fullName evidence="1">SCP domain-containing protein</fullName>
    </recommendedName>
</protein>
<dbReference type="OrthoDB" id="5874910at2759"/>
<organism evidence="2">
    <name type="scientific">Heligmosomoides polygyrus</name>
    <name type="common">Parasitic roundworm</name>
    <dbReference type="NCBI Taxonomy" id="6339"/>
    <lineage>
        <taxon>Eukaryota</taxon>
        <taxon>Metazoa</taxon>
        <taxon>Ecdysozoa</taxon>
        <taxon>Nematoda</taxon>
        <taxon>Chromadorea</taxon>
        <taxon>Rhabditida</taxon>
        <taxon>Rhabditina</taxon>
        <taxon>Rhabditomorpha</taxon>
        <taxon>Strongyloidea</taxon>
        <taxon>Heligmosomidae</taxon>
        <taxon>Heligmosomoides</taxon>
    </lineage>
</organism>
<dbReference type="SUPFAM" id="SSF55797">
    <property type="entry name" value="PR-1-like"/>
    <property type="match status" value="2"/>
</dbReference>
<name>A0A3P7Z2D6_HELPZ</name>
<evidence type="ECO:0000259" key="1">
    <source>
        <dbReference type="Pfam" id="PF00188"/>
    </source>
</evidence>
<dbReference type="InterPro" id="IPR014044">
    <property type="entry name" value="CAP_dom"/>
</dbReference>
<dbReference type="InterPro" id="IPR035940">
    <property type="entry name" value="CAP_sf"/>
</dbReference>
<reference evidence="2" key="1">
    <citation type="submission" date="2018-11" db="EMBL/GenBank/DDBJ databases">
        <authorList>
            <consortium name="Pathogen Informatics"/>
        </authorList>
    </citation>
    <scope>NUCLEOTIDE SEQUENCE [LARGE SCALE GENOMIC DNA]</scope>
</reference>
<proteinExistence type="predicted"/>
<sequence length="249" mass="27634">MERMAEQAVENCPQTETPNSLYAQSFMHARVSGRFDEQDTILPVQNPTEDAKLGFIIEGNAVMYNGFPTFKNYSNLLRANTTRVGCSSTNCYNEQNALVQTGVCFFNSPEMKKGDAAYEAGTPCQLNSDCPAEDDICWNLALCYRNKIARKALDLHNELRSDLAMGRVKNKAGTNYPTAAVMYRLDYDLDLEQAALDEAKKWNFVRSGRGAATAILDNYSTGHVFWSLAEKAAPANIGRFGAFQSGLFE</sequence>
<dbReference type="Pfam" id="PF00188">
    <property type="entry name" value="CAP"/>
    <property type="match status" value="1"/>
</dbReference>
<dbReference type="EMBL" id="UZAH01026682">
    <property type="protein sequence ID" value="VDO84109.1"/>
    <property type="molecule type" value="Genomic_DNA"/>
</dbReference>
<evidence type="ECO:0000313" key="2">
    <source>
        <dbReference type="EMBL" id="VDO84109.1"/>
    </source>
</evidence>
<gene>
    <name evidence="2" type="ORF">HPBE_LOCUS10201</name>
</gene>
<accession>A0A3P7Z2D6</accession>
<dbReference type="AlphaFoldDB" id="A0A3P7Z2D6"/>
<dbReference type="Gene3D" id="3.40.33.10">
    <property type="entry name" value="CAP"/>
    <property type="match status" value="2"/>
</dbReference>
<feature type="domain" description="SCP" evidence="1">
    <location>
        <begin position="1"/>
        <end position="99"/>
    </location>
</feature>